<gene>
    <name evidence="7" type="ORF">FEM48_Zijuj08G0072300</name>
</gene>
<evidence type="ECO:0000259" key="6">
    <source>
        <dbReference type="Pfam" id="PF01494"/>
    </source>
</evidence>
<dbReference type="Proteomes" id="UP000813462">
    <property type="component" value="Unassembled WGS sequence"/>
</dbReference>
<dbReference type="GO" id="GO:0071949">
    <property type="term" value="F:FAD binding"/>
    <property type="evidence" value="ECO:0007669"/>
    <property type="project" value="InterPro"/>
</dbReference>
<dbReference type="Pfam" id="PF01494">
    <property type="entry name" value="FAD_binding_3"/>
    <property type="match status" value="1"/>
</dbReference>
<dbReference type="GO" id="GO:0004497">
    <property type="term" value="F:monooxygenase activity"/>
    <property type="evidence" value="ECO:0007669"/>
    <property type="project" value="UniProtKB-KW"/>
</dbReference>
<accession>A0A978UXQ4</accession>
<name>A0A978UXQ4_ZIZJJ</name>
<evidence type="ECO:0000313" key="7">
    <source>
        <dbReference type="EMBL" id="KAH7519770.1"/>
    </source>
</evidence>
<feature type="region of interest" description="Disordered" evidence="4">
    <location>
        <begin position="20"/>
        <end position="43"/>
    </location>
</feature>
<dbReference type="EMBL" id="JAEACU010000008">
    <property type="protein sequence ID" value="KAH7519770.1"/>
    <property type="molecule type" value="Genomic_DNA"/>
</dbReference>
<comment type="caution">
    <text evidence="7">The sequence shown here is derived from an EMBL/GenBank/DDBJ whole genome shotgun (WGS) entry which is preliminary data.</text>
</comment>
<keyword evidence="1" id="KW-0560">Oxidoreductase</keyword>
<dbReference type="PANTHER" id="PTHR45934:SF2">
    <property type="entry name" value="MONOOXYGENASE 1"/>
    <property type="match status" value="1"/>
</dbReference>
<sequence>MRQLPEDNINATRRSIQIRKRRRRLVERDKKKKKKKEGKKKKMDADGIEIEEIDIVIVGAGICGLATALALHRKGIQSVVLERSETLRTSGVAIGILTNGWRALDQLGIGSKLRQTALPLQVVRDIWLDTHKQQASPLSTGEARCVKRSDLIQMLAEDLPIGTIRFGCRIVSLKLDPLTSYPILQLLDGRKVKAKVLIGCDGVNSVVAEFLKLKPKKLFPKCGFRGLTIYPNGHGRASEFVRTHGNDSVCGRIPTNENLLFWFLLVPLTDANIFNDQELIKQMALDKTNGFPNEIAKMVEDCDTSYLSLTHLRYRTPWDVLLGRFRNGTVTVAGDAMHVMGPFLGQGGSAALEDAIVLARCLAQKIGVEGGVLERNGREIIQKKAGEAIDAYVEERRMRLVRLSAQTYLTGLLFGTSLKPLKLLILALIVLLFGDRIRHTRYDCGRL</sequence>
<dbReference type="SUPFAM" id="SSF51905">
    <property type="entry name" value="FAD/NAD(P)-binding domain"/>
    <property type="match status" value="1"/>
</dbReference>
<proteinExistence type="inferred from homology"/>
<dbReference type="Gene3D" id="3.50.50.60">
    <property type="entry name" value="FAD/NAD(P)-binding domain"/>
    <property type="match status" value="1"/>
</dbReference>
<keyword evidence="5" id="KW-0472">Membrane</keyword>
<organism evidence="7 8">
    <name type="scientific">Ziziphus jujuba var. spinosa</name>
    <dbReference type="NCBI Taxonomy" id="714518"/>
    <lineage>
        <taxon>Eukaryota</taxon>
        <taxon>Viridiplantae</taxon>
        <taxon>Streptophyta</taxon>
        <taxon>Embryophyta</taxon>
        <taxon>Tracheophyta</taxon>
        <taxon>Spermatophyta</taxon>
        <taxon>Magnoliopsida</taxon>
        <taxon>eudicotyledons</taxon>
        <taxon>Gunneridae</taxon>
        <taxon>Pentapetalae</taxon>
        <taxon>rosids</taxon>
        <taxon>fabids</taxon>
        <taxon>Rosales</taxon>
        <taxon>Rhamnaceae</taxon>
        <taxon>Paliureae</taxon>
        <taxon>Ziziphus</taxon>
    </lineage>
</organism>
<dbReference type="InterPro" id="IPR044560">
    <property type="entry name" value="MOase"/>
</dbReference>
<evidence type="ECO:0000256" key="4">
    <source>
        <dbReference type="SAM" id="MobiDB-lite"/>
    </source>
</evidence>
<comment type="similarity">
    <text evidence="3">Belongs to the 3-hydroxybenzoate 6-hydroxylase family.</text>
</comment>
<dbReference type="InterPro" id="IPR002938">
    <property type="entry name" value="FAD-bd"/>
</dbReference>
<evidence type="ECO:0000313" key="8">
    <source>
        <dbReference type="Proteomes" id="UP000813462"/>
    </source>
</evidence>
<feature type="transmembrane region" description="Helical" evidence="5">
    <location>
        <begin position="408"/>
        <end position="433"/>
    </location>
</feature>
<dbReference type="InterPro" id="IPR036188">
    <property type="entry name" value="FAD/NAD-bd_sf"/>
</dbReference>
<protein>
    <recommendedName>
        <fullName evidence="6">FAD-binding domain-containing protein</fullName>
    </recommendedName>
</protein>
<reference evidence="7" key="1">
    <citation type="journal article" date="2021" name="Front. Plant Sci.">
        <title>Chromosome-Scale Genome Assembly for Chinese Sour Jujube and Insights Into Its Genome Evolution and Domestication Signature.</title>
        <authorList>
            <person name="Shen L.-Y."/>
            <person name="Luo H."/>
            <person name="Wang X.-L."/>
            <person name="Wang X.-M."/>
            <person name="Qiu X.-J."/>
            <person name="Liu H."/>
            <person name="Zhou S.-S."/>
            <person name="Jia K.-H."/>
            <person name="Nie S."/>
            <person name="Bao Y.-T."/>
            <person name="Zhang R.-G."/>
            <person name="Yun Q.-Z."/>
            <person name="Chai Y.-H."/>
            <person name="Lu J.-Y."/>
            <person name="Li Y."/>
            <person name="Zhao S.-W."/>
            <person name="Mao J.-F."/>
            <person name="Jia S.-G."/>
            <person name="Mao Y.-M."/>
        </authorList>
    </citation>
    <scope>NUCLEOTIDE SEQUENCE</scope>
    <source>
        <strain evidence="7">AT0</strain>
        <tissue evidence="7">Leaf</tissue>
    </source>
</reference>
<keyword evidence="2" id="KW-0503">Monooxygenase</keyword>
<dbReference type="PANTHER" id="PTHR45934">
    <property type="entry name" value="FAD/NAD(P)-BINDING OXIDOREDUCTASE FAMILY PROTEIN"/>
    <property type="match status" value="1"/>
</dbReference>
<keyword evidence="5" id="KW-0812">Transmembrane</keyword>
<evidence type="ECO:0000256" key="1">
    <source>
        <dbReference type="ARBA" id="ARBA00023002"/>
    </source>
</evidence>
<keyword evidence="5" id="KW-1133">Transmembrane helix</keyword>
<evidence type="ECO:0000256" key="5">
    <source>
        <dbReference type="SAM" id="Phobius"/>
    </source>
</evidence>
<feature type="compositionally biased region" description="Basic residues" evidence="4">
    <location>
        <begin position="20"/>
        <end position="42"/>
    </location>
</feature>
<evidence type="ECO:0000256" key="3">
    <source>
        <dbReference type="ARBA" id="ARBA00024018"/>
    </source>
</evidence>
<evidence type="ECO:0000256" key="2">
    <source>
        <dbReference type="ARBA" id="ARBA00023033"/>
    </source>
</evidence>
<dbReference type="AlphaFoldDB" id="A0A978UXQ4"/>
<dbReference type="PRINTS" id="PR00420">
    <property type="entry name" value="RNGMNOXGNASE"/>
</dbReference>
<feature type="domain" description="FAD-binding" evidence="6">
    <location>
        <begin position="53"/>
        <end position="366"/>
    </location>
</feature>